<sequence length="202" mass="23055">MTILIAGMYRSGSTLLYNLTRLLCLEAGHDLWAGSWEDHRAGKYAEKDTTIIKIHHADEARLRVADLVLCSHRELYGIAGSAIRMKMTTKRPIDVVRFLYQAVMDYKFYSASDKCLADFDFVQVTRFPVDALRTIQQYMGVDLNDARLAAIAGDAQSLPEYKGPRKCDPVTLMHPKHIARGRQEVPDDVRAAIRSRFHPWMR</sequence>
<accession>X0RWB1</accession>
<comment type="caution">
    <text evidence="1">The sequence shown here is derived from an EMBL/GenBank/DDBJ whole genome shotgun (WGS) entry which is preliminary data.</text>
</comment>
<dbReference type="InterPro" id="IPR027417">
    <property type="entry name" value="P-loop_NTPase"/>
</dbReference>
<name>X0RWB1_9ZZZZ</name>
<dbReference type="AlphaFoldDB" id="X0RWB1"/>
<dbReference type="SUPFAM" id="SSF52540">
    <property type="entry name" value="P-loop containing nucleoside triphosphate hydrolases"/>
    <property type="match status" value="1"/>
</dbReference>
<organism evidence="1">
    <name type="scientific">marine sediment metagenome</name>
    <dbReference type="NCBI Taxonomy" id="412755"/>
    <lineage>
        <taxon>unclassified sequences</taxon>
        <taxon>metagenomes</taxon>
        <taxon>ecological metagenomes</taxon>
    </lineage>
</organism>
<evidence type="ECO:0008006" key="2">
    <source>
        <dbReference type="Google" id="ProtNLM"/>
    </source>
</evidence>
<protein>
    <recommendedName>
        <fullName evidence="2">Sulfotransferase domain-containing protein</fullName>
    </recommendedName>
</protein>
<gene>
    <name evidence="1" type="ORF">S01H1_14472</name>
</gene>
<dbReference type="EMBL" id="BARS01007533">
    <property type="protein sequence ID" value="GAF67316.1"/>
    <property type="molecule type" value="Genomic_DNA"/>
</dbReference>
<proteinExistence type="predicted"/>
<reference evidence="1" key="1">
    <citation type="journal article" date="2014" name="Front. Microbiol.">
        <title>High frequency of phylogenetically diverse reductive dehalogenase-homologous genes in deep subseafloor sedimentary metagenomes.</title>
        <authorList>
            <person name="Kawai M."/>
            <person name="Futagami T."/>
            <person name="Toyoda A."/>
            <person name="Takaki Y."/>
            <person name="Nishi S."/>
            <person name="Hori S."/>
            <person name="Arai W."/>
            <person name="Tsubouchi T."/>
            <person name="Morono Y."/>
            <person name="Uchiyama I."/>
            <person name="Ito T."/>
            <person name="Fujiyama A."/>
            <person name="Inagaki F."/>
            <person name="Takami H."/>
        </authorList>
    </citation>
    <scope>NUCLEOTIDE SEQUENCE</scope>
    <source>
        <strain evidence="1">Expedition CK06-06</strain>
    </source>
</reference>
<feature type="non-terminal residue" evidence="1">
    <location>
        <position position="202"/>
    </location>
</feature>
<evidence type="ECO:0000313" key="1">
    <source>
        <dbReference type="EMBL" id="GAF67316.1"/>
    </source>
</evidence>